<dbReference type="EC" id="5.3.1.13" evidence="10"/>
<name>A0A841H581_9BACT</name>
<feature type="site" description="Catalytically relevant" evidence="6">
    <location>
        <position position="118"/>
    </location>
</feature>
<dbReference type="InterPro" id="IPR004800">
    <property type="entry name" value="KdsD/KpsF-type"/>
</dbReference>
<dbReference type="PROSITE" id="PS51371">
    <property type="entry name" value="CBS"/>
    <property type="match status" value="2"/>
</dbReference>
<reference evidence="10 11" key="1">
    <citation type="submission" date="2020-08" db="EMBL/GenBank/DDBJ databases">
        <title>Genomic Encyclopedia of Type Strains, Phase IV (KMG-IV): sequencing the most valuable type-strain genomes for metagenomic binning, comparative biology and taxonomic classification.</title>
        <authorList>
            <person name="Goeker M."/>
        </authorList>
    </citation>
    <scope>NUCLEOTIDE SEQUENCE [LARGE SCALE GENOMIC DNA]</scope>
    <source>
        <strain evidence="10 11">DSM 29007</strain>
    </source>
</reference>
<keyword evidence="10" id="KW-0413">Isomerase</keyword>
<dbReference type="CDD" id="cd05014">
    <property type="entry name" value="SIS_Kpsf"/>
    <property type="match status" value="1"/>
</dbReference>
<dbReference type="PIRSF" id="PIRSF004692">
    <property type="entry name" value="KdsD_KpsF"/>
    <property type="match status" value="1"/>
</dbReference>
<evidence type="ECO:0000256" key="1">
    <source>
        <dbReference type="ARBA" id="ARBA00008165"/>
    </source>
</evidence>
<dbReference type="GO" id="GO:0097367">
    <property type="term" value="F:carbohydrate derivative binding"/>
    <property type="evidence" value="ECO:0007669"/>
    <property type="project" value="InterPro"/>
</dbReference>
<dbReference type="PANTHER" id="PTHR42745">
    <property type="match status" value="1"/>
</dbReference>
<dbReference type="SUPFAM" id="SSF53697">
    <property type="entry name" value="SIS domain"/>
    <property type="match status" value="1"/>
</dbReference>
<protein>
    <submittedName>
        <fullName evidence="10">Arabinose-5-phosphate isomerase</fullName>
        <ecNumber evidence="10">5.3.1.13</ecNumber>
    </submittedName>
</protein>
<dbReference type="GO" id="GO:0019146">
    <property type="term" value="F:arabinose-5-phosphate isomerase activity"/>
    <property type="evidence" value="ECO:0007669"/>
    <property type="project" value="UniProtKB-EC"/>
</dbReference>
<evidence type="ECO:0000313" key="10">
    <source>
        <dbReference type="EMBL" id="MBB6072919.1"/>
    </source>
</evidence>
<dbReference type="CDD" id="cd04604">
    <property type="entry name" value="CBS_pair_SIS_assoc"/>
    <property type="match status" value="1"/>
</dbReference>
<keyword evidence="2" id="KW-0677">Repeat</keyword>
<dbReference type="PANTHER" id="PTHR42745:SF1">
    <property type="entry name" value="ARABINOSE 5-PHOSPHATE ISOMERASE KDSD"/>
    <property type="match status" value="1"/>
</dbReference>
<dbReference type="GO" id="GO:0005975">
    <property type="term" value="P:carbohydrate metabolic process"/>
    <property type="evidence" value="ECO:0007669"/>
    <property type="project" value="InterPro"/>
</dbReference>
<dbReference type="Gene3D" id="3.10.580.10">
    <property type="entry name" value="CBS-domain"/>
    <property type="match status" value="1"/>
</dbReference>
<sequence length="334" mass="34982">MTSLAEAVRGTGALGVDEALERARGVIRTEAQAVSALESRIGDDFAGAMEAILSATGRVIVSGVGKSGIIGRKIAAMLTSTGTPASFLHPVEALHGDLGIVGAGDVAILLSKSGESEELRGLMEFLTRLNVRTIALTGRPESGLARYAEFVLDCSVAEEACPHDLTPTSSTTAALVMGDALAVALLLRRGFGRDDFARVHPGGALGRRLLLRVQDVMATGDLPVLAADATMRQAIVPLAERRGTVAVVDAEGRLEGVLTSGDLTRLMEREEHFFSIAVSQVMTRTPRTAEPDQLAAAAVGVMERFGVMALPVVDGDGRLRGMVHLHDLMRAGAV</sequence>
<keyword evidence="5" id="KW-0479">Metal-binding</keyword>
<organism evidence="10 11">
    <name type="scientific">Longimicrobium terrae</name>
    <dbReference type="NCBI Taxonomy" id="1639882"/>
    <lineage>
        <taxon>Bacteria</taxon>
        <taxon>Pseudomonadati</taxon>
        <taxon>Gemmatimonadota</taxon>
        <taxon>Longimicrobiia</taxon>
        <taxon>Longimicrobiales</taxon>
        <taxon>Longimicrobiaceae</taxon>
        <taxon>Longimicrobium</taxon>
    </lineage>
</organism>
<dbReference type="Pfam" id="PF00571">
    <property type="entry name" value="CBS"/>
    <property type="match status" value="2"/>
</dbReference>
<dbReference type="InterPro" id="IPR046342">
    <property type="entry name" value="CBS_dom_sf"/>
</dbReference>
<feature type="domain" description="SIS" evidence="9">
    <location>
        <begin position="48"/>
        <end position="191"/>
    </location>
</feature>
<dbReference type="Pfam" id="PF01380">
    <property type="entry name" value="SIS"/>
    <property type="match status" value="1"/>
</dbReference>
<feature type="domain" description="CBS" evidence="8">
    <location>
        <begin position="282"/>
        <end position="334"/>
    </location>
</feature>
<dbReference type="AlphaFoldDB" id="A0A841H581"/>
<feature type="site" description="Catalytically relevant" evidence="6">
    <location>
        <position position="66"/>
    </location>
</feature>
<dbReference type="InterPro" id="IPR035474">
    <property type="entry name" value="SIS_Kpsf"/>
</dbReference>
<feature type="domain" description="CBS" evidence="8">
    <location>
        <begin position="217"/>
        <end position="276"/>
    </location>
</feature>
<dbReference type="InterPro" id="IPR000644">
    <property type="entry name" value="CBS_dom"/>
</dbReference>
<evidence type="ECO:0000256" key="5">
    <source>
        <dbReference type="PIRSR" id="PIRSR004692-2"/>
    </source>
</evidence>
<comment type="caution">
    <text evidence="10">The sequence shown here is derived from an EMBL/GenBank/DDBJ whole genome shotgun (WGS) entry which is preliminary data.</text>
</comment>
<dbReference type="GO" id="GO:0046872">
    <property type="term" value="F:metal ion binding"/>
    <property type="evidence" value="ECO:0007669"/>
    <property type="project" value="UniProtKB-KW"/>
</dbReference>
<keyword evidence="11" id="KW-1185">Reference proteome</keyword>
<keyword evidence="3 7" id="KW-0129">CBS domain</keyword>
<dbReference type="InterPro" id="IPR001347">
    <property type="entry name" value="SIS_dom"/>
</dbReference>
<evidence type="ECO:0000259" key="9">
    <source>
        <dbReference type="PROSITE" id="PS51464"/>
    </source>
</evidence>
<dbReference type="SMART" id="SM00116">
    <property type="entry name" value="CBS"/>
    <property type="match status" value="2"/>
</dbReference>
<proteinExistence type="inferred from homology"/>
<evidence type="ECO:0000256" key="3">
    <source>
        <dbReference type="ARBA" id="ARBA00023122"/>
    </source>
</evidence>
<evidence type="ECO:0000259" key="8">
    <source>
        <dbReference type="PROSITE" id="PS51371"/>
    </source>
</evidence>
<evidence type="ECO:0000256" key="6">
    <source>
        <dbReference type="PIRSR" id="PIRSR004692-3"/>
    </source>
</evidence>
<dbReference type="Proteomes" id="UP000582837">
    <property type="component" value="Unassembled WGS sequence"/>
</dbReference>
<feature type="site" description="Catalytically relevant" evidence="6">
    <location>
        <position position="159"/>
    </location>
</feature>
<dbReference type="FunFam" id="3.40.50.10490:FF:000011">
    <property type="entry name" value="Arabinose 5-phosphate isomerase"/>
    <property type="match status" value="1"/>
</dbReference>
<comment type="similarity">
    <text evidence="1 4">Belongs to the SIS family. GutQ/KpsF subfamily.</text>
</comment>
<gene>
    <name evidence="10" type="ORF">HNQ61_004585</name>
</gene>
<dbReference type="EMBL" id="JACHIA010000019">
    <property type="protein sequence ID" value="MBB6072919.1"/>
    <property type="molecule type" value="Genomic_DNA"/>
</dbReference>
<accession>A0A841H581</accession>
<evidence type="ECO:0000313" key="11">
    <source>
        <dbReference type="Proteomes" id="UP000582837"/>
    </source>
</evidence>
<evidence type="ECO:0000256" key="2">
    <source>
        <dbReference type="ARBA" id="ARBA00022737"/>
    </source>
</evidence>
<dbReference type="RefSeq" id="WP_205761879.1">
    <property type="nucleotide sequence ID" value="NZ_JABDTL010000002.1"/>
</dbReference>
<feature type="site" description="Catalytically relevant" evidence="6">
    <location>
        <position position="200"/>
    </location>
</feature>
<dbReference type="Gene3D" id="3.40.50.10490">
    <property type="entry name" value="Glucose-6-phosphate isomerase like protein, domain 1"/>
    <property type="match status" value="1"/>
</dbReference>
<evidence type="ECO:0000256" key="7">
    <source>
        <dbReference type="PROSITE-ProRule" id="PRU00703"/>
    </source>
</evidence>
<dbReference type="PROSITE" id="PS51464">
    <property type="entry name" value="SIS"/>
    <property type="match status" value="1"/>
</dbReference>
<keyword evidence="5" id="KW-0862">Zinc</keyword>
<dbReference type="GO" id="GO:1901135">
    <property type="term" value="P:carbohydrate derivative metabolic process"/>
    <property type="evidence" value="ECO:0007669"/>
    <property type="project" value="InterPro"/>
</dbReference>
<dbReference type="InterPro" id="IPR050986">
    <property type="entry name" value="GutQ/KpsF_isomerases"/>
</dbReference>
<feature type="binding site" evidence="5">
    <location>
        <position position="89"/>
    </location>
    <ligand>
        <name>Zn(2+)</name>
        <dbReference type="ChEBI" id="CHEBI:29105"/>
    </ligand>
</feature>
<dbReference type="InterPro" id="IPR046348">
    <property type="entry name" value="SIS_dom_sf"/>
</dbReference>
<evidence type="ECO:0000256" key="4">
    <source>
        <dbReference type="PIRNR" id="PIRNR004692"/>
    </source>
</evidence>
<dbReference type="NCBIfam" id="TIGR00393">
    <property type="entry name" value="kpsF"/>
    <property type="match status" value="1"/>
</dbReference>